<dbReference type="Pfam" id="PF01596">
    <property type="entry name" value="Methyltransf_3"/>
    <property type="match status" value="1"/>
</dbReference>
<sequence length="210" mass="22484">MSELERNARYTDERIAEHPAQLEVRTHALEEGMRPISPTTGAHLAFIATSTGARSIIEIGSGVGVASLWLHRGAPNATLTAIDDGPEHLAQARRALLAEGARSSTLRLIAGHPLDLLPRMTESGYDLVVIGGELEHIAAYLQHALRLVRPGGTIVALRALNGGRVADPARRDPVTSGLRALIREFDRQPDLTVSILPVDGGILQLAKRAS</sequence>
<dbReference type="PROSITE" id="PS51682">
    <property type="entry name" value="SAM_OMT_I"/>
    <property type="match status" value="1"/>
</dbReference>
<keyword evidence="5" id="KW-1185">Reference proteome</keyword>
<gene>
    <name evidence="4" type="ORF">F8O04_05915</name>
</gene>
<dbReference type="InterPro" id="IPR002935">
    <property type="entry name" value="SAM_O-MeTrfase"/>
</dbReference>
<dbReference type="AlphaFoldDB" id="A0A6H9WS64"/>
<evidence type="ECO:0000256" key="2">
    <source>
        <dbReference type="ARBA" id="ARBA00022679"/>
    </source>
</evidence>
<evidence type="ECO:0000256" key="1">
    <source>
        <dbReference type="ARBA" id="ARBA00022603"/>
    </source>
</evidence>
<dbReference type="GO" id="GO:0008757">
    <property type="term" value="F:S-adenosylmethionine-dependent methyltransferase activity"/>
    <property type="evidence" value="ECO:0007669"/>
    <property type="project" value="TreeGrafter"/>
</dbReference>
<keyword evidence="3" id="KW-0949">S-adenosyl-L-methionine</keyword>
<dbReference type="SUPFAM" id="SSF53335">
    <property type="entry name" value="S-adenosyl-L-methionine-dependent methyltransferases"/>
    <property type="match status" value="1"/>
</dbReference>
<dbReference type="PANTHER" id="PTHR10509:SF85">
    <property type="entry name" value="O-METHYLTRANSFERASE RV1220C-RELATED"/>
    <property type="match status" value="1"/>
</dbReference>
<name>A0A6H9WS64_9MICO</name>
<dbReference type="GO" id="GO:0032259">
    <property type="term" value="P:methylation"/>
    <property type="evidence" value="ECO:0007669"/>
    <property type="project" value="UniProtKB-KW"/>
</dbReference>
<dbReference type="RefSeq" id="WP_158028352.1">
    <property type="nucleotide sequence ID" value="NZ_BMHG01000001.1"/>
</dbReference>
<accession>A0A6H9WS64</accession>
<dbReference type="InterPro" id="IPR029063">
    <property type="entry name" value="SAM-dependent_MTases_sf"/>
</dbReference>
<dbReference type="Proteomes" id="UP000431744">
    <property type="component" value="Unassembled WGS sequence"/>
</dbReference>
<proteinExistence type="predicted"/>
<dbReference type="Gene3D" id="3.40.50.150">
    <property type="entry name" value="Vaccinia Virus protein VP39"/>
    <property type="match status" value="1"/>
</dbReference>
<dbReference type="PANTHER" id="PTHR10509">
    <property type="entry name" value="O-METHYLTRANSFERASE-RELATED"/>
    <property type="match status" value="1"/>
</dbReference>
<organism evidence="4 5">
    <name type="scientific">Pseudoclavibacter endophyticus</name>
    <dbReference type="NCBI Taxonomy" id="1778590"/>
    <lineage>
        <taxon>Bacteria</taxon>
        <taxon>Bacillati</taxon>
        <taxon>Actinomycetota</taxon>
        <taxon>Actinomycetes</taxon>
        <taxon>Micrococcales</taxon>
        <taxon>Microbacteriaceae</taxon>
        <taxon>Pseudoclavibacter</taxon>
    </lineage>
</organism>
<dbReference type="CDD" id="cd02440">
    <property type="entry name" value="AdoMet_MTases"/>
    <property type="match status" value="1"/>
</dbReference>
<keyword evidence="1 4" id="KW-0489">Methyltransferase</keyword>
<keyword evidence="2 4" id="KW-0808">Transferase</keyword>
<reference evidence="4 5" key="1">
    <citation type="submission" date="2019-09" db="EMBL/GenBank/DDBJ databases">
        <title>Phylogeny of genus Pseudoclavibacter and closely related genus.</title>
        <authorList>
            <person name="Li Y."/>
        </authorList>
    </citation>
    <scope>NUCLEOTIDE SEQUENCE [LARGE SCALE GENOMIC DNA]</scope>
    <source>
        <strain evidence="4 5">EGI 60007</strain>
    </source>
</reference>
<dbReference type="InterPro" id="IPR050362">
    <property type="entry name" value="Cation-dep_OMT"/>
</dbReference>
<evidence type="ECO:0000313" key="5">
    <source>
        <dbReference type="Proteomes" id="UP000431744"/>
    </source>
</evidence>
<dbReference type="EMBL" id="WBJY01000001">
    <property type="protein sequence ID" value="KAB1649767.1"/>
    <property type="molecule type" value="Genomic_DNA"/>
</dbReference>
<dbReference type="OrthoDB" id="4774874at2"/>
<evidence type="ECO:0000313" key="4">
    <source>
        <dbReference type="EMBL" id="KAB1649767.1"/>
    </source>
</evidence>
<comment type="caution">
    <text evidence="4">The sequence shown here is derived from an EMBL/GenBank/DDBJ whole genome shotgun (WGS) entry which is preliminary data.</text>
</comment>
<protein>
    <submittedName>
        <fullName evidence="4">Methyltransferase domain-containing protein</fullName>
    </submittedName>
</protein>
<evidence type="ECO:0000256" key="3">
    <source>
        <dbReference type="ARBA" id="ARBA00022691"/>
    </source>
</evidence>
<dbReference type="GO" id="GO:0008171">
    <property type="term" value="F:O-methyltransferase activity"/>
    <property type="evidence" value="ECO:0007669"/>
    <property type="project" value="InterPro"/>
</dbReference>